<dbReference type="Gene3D" id="3.30.420.10">
    <property type="entry name" value="Ribonuclease H-like superfamily/Ribonuclease H"/>
    <property type="match status" value="1"/>
</dbReference>
<name>A0A5E4PNJ4_9NEOP</name>
<dbReference type="AlphaFoldDB" id="A0A5E4PNJ4"/>
<accession>A0A5E4PNJ4</accession>
<protein>
    <submittedName>
        <fullName evidence="1">Uncharacterized protein</fullName>
    </submittedName>
</protein>
<dbReference type="EMBL" id="FZQP02000033">
    <property type="protein sequence ID" value="VVC86869.1"/>
    <property type="molecule type" value="Genomic_DNA"/>
</dbReference>
<dbReference type="Proteomes" id="UP000324832">
    <property type="component" value="Unassembled WGS sequence"/>
</dbReference>
<evidence type="ECO:0000313" key="2">
    <source>
        <dbReference type="Proteomes" id="UP000324832"/>
    </source>
</evidence>
<reference evidence="1 2" key="1">
    <citation type="submission" date="2017-07" db="EMBL/GenBank/DDBJ databases">
        <authorList>
            <person name="Talla V."/>
            <person name="Backstrom N."/>
        </authorList>
    </citation>
    <scope>NUCLEOTIDE SEQUENCE [LARGE SCALE GENOMIC DNA]</scope>
</reference>
<proteinExistence type="predicted"/>
<evidence type="ECO:0000313" key="1">
    <source>
        <dbReference type="EMBL" id="VVC86869.1"/>
    </source>
</evidence>
<sequence length="240" mass="27949">MLLSAIDVFTGDALHWFRSVKDNITDWPTLINRLKNDFDIPDFDYPVSTFINDDHRSWDLNLPQIQFAMNNSVNETTGFTPAFLVHGRELVTCGSHYLDTDDSNDIIFLPRDAYAENLGHLSIIFGKVQSALRNAHIKNTQRYNLRRREFEFNEGDIVWKRCYFQSDKDAHFSKNRNDTDDMNKTNFMKWHQEKLIPNLPANSLVVMDNAYHTVKLNKAPTLSSTKAEMQKWITNNGLSW</sequence>
<keyword evidence="2" id="KW-1185">Reference proteome</keyword>
<gene>
    <name evidence="1" type="ORF">LSINAPIS_LOCUS608</name>
</gene>
<dbReference type="InterPro" id="IPR036397">
    <property type="entry name" value="RNaseH_sf"/>
</dbReference>
<organism evidence="1 2">
    <name type="scientific">Leptidea sinapis</name>
    <dbReference type="NCBI Taxonomy" id="189913"/>
    <lineage>
        <taxon>Eukaryota</taxon>
        <taxon>Metazoa</taxon>
        <taxon>Ecdysozoa</taxon>
        <taxon>Arthropoda</taxon>
        <taxon>Hexapoda</taxon>
        <taxon>Insecta</taxon>
        <taxon>Pterygota</taxon>
        <taxon>Neoptera</taxon>
        <taxon>Endopterygota</taxon>
        <taxon>Lepidoptera</taxon>
        <taxon>Glossata</taxon>
        <taxon>Ditrysia</taxon>
        <taxon>Papilionoidea</taxon>
        <taxon>Pieridae</taxon>
        <taxon>Dismorphiinae</taxon>
        <taxon>Leptidea</taxon>
    </lineage>
</organism>
<dbReference type="GO" id="GO:0003676">
    <property type="term" value="F:nucleic acid binding"/>
    <property type="evidence" value="ECO:0007669"/>
    <property type="project" value="InterPro"/>
</dbReference>